<dbReference type="EMBL" id="NCVQ01000003">
    <property type="protein sequence ID" value="PWZ40708.1"/>
    <property type="molecule type" value="Genomic_DNA"/>
</dbReference>
<evidence type="ECO:0000256" key="1">
    <source>
        <dbReference type="SAM" id="MobiDB-lite"/>
    </source>
</evidence>
<feature type="region of interest" description="Disordered" evidence="1">
    <location>
        <begin position="1"/>
        <end position="50"/>
    </location>
</feature>
<evidence type="ECO:0000313" key="2">
    <source>
        <dbReference type="EMBL" id="PWZ40708.1"/>
    </source>
</evidence>
<gene>
    <name evidence="2" type="ORF">Zm00014a_013234</name>
</gene>
<reference evidence="2" key="1">
    <citation type="journal article" date="2018" name="Nat. Genet.">
        <title>Extensive intraspecific gene order and gene structural variations between Mo17 and other maize genomes.</title>
        <authorList>
            <person name="Sun S."/>
            <person name="Zhou Y."/>
            <person name="Chen J."/>
            <person name="Shi J."/>
            <person name="Zhao H."/>
            <person name="Zhao H."/>
            <person name="Song W."/>
            <person name="Zhang M."/>
            <person name="Cui Y."/>
            <person name="Dong X."/>
            <person name="Liu H."/>
            <person name="Ma X."/>
            <person name="Jiao Y."/>
            <person name="Wang B."/>
            <person name="Wei X."/>
            <person name="Stein J.C."/>
            <person name="Glaubitz J.C."/>
            <person name="Lu F."/>
            <person name="Yu G."/>
            <person name="Liang C."/>
            <person name="Fengler K."/>
            <person name="Li B."/>
            <person name="Rafalski A."/>
            <person name="Schnable P.S."/>
            <person name="Ware D.H."/>
            <person name="Buckler E.S."/>
            <person name="Lai J."/>
        </authorList>
    </citation>
    <scope>NUCLEOTIDE SEQUENCE [LARGE SCALE GENOMIC DNA]</scope>
    <source>
        <tissue evidence="2">Seedling</tissue>
    </source>
</reference>
<accession>A0A3L6G0S0</accession>
<dbReference type="Proteomes" id="UP000251960">
    <property type="component" value="Chromosome 2"/>
</dbReference>
<organism evidence="2">
    <name type="scientific">Zea mays</name>
    <name type="common">Maize</name>
    <dbReference type="NCBI Taxonomy" id="4577"/>
    <lineage>
        <taxon>Eukaryota</taxon>
        <taxon>Viridiplantae</taxon>
        <taxon>Streptophyta</taxon>
        <taxon>Embryophyta</taxon>
        <taxon>Tracheophyta</taxon>
        <taxon>Spermatophyta</taxon>
        <taxon>Magnoliopsida</taxon>
        <taxon>Liliopsida</taxon>
        <taxon>Poales</taxon>
        <taxon>Poaceae</taxon>
        <taxon>PACMAD clade</taxon>
        <taxon>Panicoideae</taxon>
        <taxon>Andropogonodae</taxon>
        <taxon>Andropogoneae</taxon>
        <taxon>Tripsacinae</taxon>
        <taxon>Zea</taxon>
    </lineage>
</organism>
<name>A0A3L6G0S0_MAIZE</name>
<feature type="region of interest" description="Disordered" evidence="1">
    <location>
        <begin position="74"/>
        <end position="95"/>
    </location>
</feature>
<comment type="caution">
    <text evidence="2">The sequence shown here is derived from an EMBL/GenBank/DDBJ whole genome shotgun (WGS) entry which is preliminary data.</text>
</comment>
<feature type="compositionally biased region" description="Low complexity" evidence="1">
    <location>
        <begin position="36"/>
        <end position="46"/>
    </location>
</feature>
<sequence length="187" mass="20309">MRMPSSPTTRSQRWSRIQTPLGHPPRQLVTDVPDGKLQQSSSTKTSSRAKFNLPNPNLFYIASQIAAMEPDLVAAGASSSPPPSPAPATSSPWQMRAPVASRVPYMTAIGNHERDFAESGSVYVTPDSQLSSSGIMSSLVHATIGAGGFSLDKFRRIVFVSSSTMEVLDQFRIVKPDPARRLWNKPV</sequence>
<proteinExistence type="predicted"/>
<dbReference type="AlphaFoldDB" id="A0A3L6G0S0"/>
<protein>
    <submittedName>
        <fullName evidence="2">Uncharacterized protein</fullName>
    </submittedName>
</protein>
<feature type="compositionally biased region" description="Polar residues" evidence="1">
    <location>
        <begin position="1"/>
        <end position="18"/>
    </location>
</feature>